<protein>
    <submittedName>
        <fullName evidence="1">Uncharacterized protein</fullName>
    </submittedName>
</protein>
<name>A0A427AG41_ENSVE</name>
<dbReference type="EMBL" id="AMZH03002557">
    <property type="protein sequence ID" value="RRT75180.1"/>
    <property type="molecule type" value="Genomic_DNA"/>
</dbReference>
<dbReference type="Proteomes" id="UP000287651">
    <property type="component" value="Unassembled WGS sequence"/>
</dbReference>
<comment type="caution">
    <text evidence="1">The sequence shown here is derived from an EMBL/GenBank/DDBJ whole genome shotgun (WGS) entry which is preliminary data.</text>
</comment>
<evidence type="ECO:0000313" key="1">
    <source>
        <dbReference type="EMBL" id="RRT75180.1"/>
    </source>
</evidence>
<accession>A0A427AG41</accession>
<dbReference type="AlphaFoldDB" id="A0A427AG41"/>
<sequence length="85" mass="9184">MHRDGRISQRHVGDSKRLLLHTALLAAHPDGHACSKPCAPLVMQATITQVTATAVRRVGRVGDSCMCGGCTSRQFCACDRHTLGW</sequence>
<reference evidence="1 2" key="1">
    <citation type="journal article" date="2014" name="Agronomy (Basel)">
        <title>A Draft Genome Sequence for Ensete ventricosum, the Drought-Tolerant Tree Against Hunger.</title>
        <authorList>
            <person name="Harrison J."/>
            <person name="Moore K.A."/>
            <person name="Paszkiewicz K."/>
            <person name="Jones T."/>
            <person name="Grant M."/>
            <person name="Ambacheew D."/>
            <person name="Muzemil S."/>
            <person name="Studholme D.J."/>
        </authorList>
    </citation>
    <scope>NUCLEOTIDE SEQUENCE [LARGE SCALE GENOMIC DNA]</scope>
</reference>
<evidence type="ECO:0000313" key="2">
    <source>
        <dbReference type="Proteomes" id="UP000287651"/>
    </source>
</evidence>
<proteinExistence type="predicted"/>
<organism evidence="1 2">
    <name type="scientific">Ensete ventricosum</name>
    <name type="common">Abyssinian banana</name>
    <name type="synonym">Musa ensete</name>
    <dbReference type="NCBI Taxonomy" id="4639"/>
    <lineage>
        <taxon>Eukaryota</taxon>
        <taxon>Viridiplantae</taxon>
        <taxon>Streptophyta</taxon>
        <taxon>Embryophyta</taxon>
        <taxon>Tracheophyta</taxon>
        <taxon>Spermatophyta</taxon>
        <taxon>Magnoliopsida</taxon>
        <taxon>Liliopsida</taxon>
        <taxon>Zingiberales</taxon>
        <taxon>Musaceae</taxon>
        <taxon>Ensete</taxon>
    </lineage>
</organism>
<gene>
    <name evidence="1" type="ORF">B296_00016008</name>
</gene>